<organism evidence="1 2">
    <name type="scientific">Pichia kluyveri</name>
    <name type="common">Yeast</name>
    <dbReference type="NCBI Taxonomy" id="36015"/>
    <lineage>
        <taxon>Eukaryota</taxon>
        <taxon>Fungi</taxon>
        <taxon>Dikarya</taxon>
        <taxon>Ascomycota</taxon>
        <taxon>Saccharomycotina</taxon>
        <taxon>Pichiomycetes</taxon>
        <taxon>Pichiales</taxon>
        <taxon>Pichiaceae</taxon>
        <taxon>Pichia</taxon>
    </lineage>
</organism>
<gene>
    <name evidence="1" type="ORF">DAPK24_010600</name>
</gene>
<reference evidence="1 2" key="1">
    <citation type="journal article" date="2023" name="Elife">
        <title>Identification of key yeast species and microbe-microbe interactions impacting larval growth of Drosophila in the wild.</title>
        <authorList>
            <person name="Mure A."/>
            <person name="Sugiura Y."/>
            <person name="Maeda R."/>
            <person name="Honda K."/>
            <person name="Sakurai N."/>
            <person name="Takahashi Y."/>
            <person name="Watada M."/>
            <person name="Katoh T."/>
            <person name="Gotoh A."/>
            <person name="Gotoh Y."/>
            <person name="Taniguchi I."/>
            <person name="Nakamura K."/>
            <person name="Hayashi T."/>
            <person name="Katayama T."/>
            <person name="Uemura T."/>
            <person name="Hattori Y."/>
        </authorList>
    </citation>
    <scope>NUCLEOTIDE SEQUENCE [LARGE SCALE GENOMIC DNA]</scope>
    <source>
        <strain evidence="1 2">PK-24</strain>
    </source>
</reference>
<dbReference type="AlphaFoldDB" id="A0AAV5QZ79"/>
<sequence length="67" mass="7830">MFENKKNYFPNSTDEKIYNCSRHCKNAKCQDHFPRLYKMDVVDNTVDITPMSASSKHGKLILDVKPH</sequence>
<dbReference type="EMBL" id="BTGB01000001">
    <property type="protein sequence ID" value="GMM44485.1"/>
    <property type="molecule type" value="Genomic_DNA"/>
</dbReference>
<dbReference type="Proteomes" id="UP001378960">
    <property type="component" value="Unassembled WGS sequence"/>
</dbReference>
<evidence type="ECO:0000313" key="2">
    <source>
        <dbReference type="Proteomes" id="UP001378960"/>
    </source>
</evidence>
<protein>
    <submittedName>
        <fullName evidence="1">Uncharacterized protein</fullName>
    </submittedName>
</protein>
<name>A0AAV5QZ79_PICKL</name>
<proteinExistence type="predicted"/>
<evidence type="ECO:0000313" key="1">
    <source>
        <dbReference type="EMBL" id="GMM44485.1"/>
    </source>
</evidence>
<keyword evidence="2" id="KW-1185">Reference proteome</keyword>
<comment type="caution">
    <text evidence="1">The sequence shown here is derived from an EMBL/GenBank/DDBJ whole genome shotgun (WGS) entry which is preliminary data.</text>
</comment>
<accession>A0AAV5QZ79</accession>